<feature type="signal peptide" evidence="1">
    <location>
        <begin position="1"/>
        <end position="27"/>
    </location>
</feature>
<evidence type="ECO:0000313" key="3">
    <source>
        <dbReference type="Proteomes" id="UP000724148"/>
    </source>
</evidence>
<keyword evidence="1" id="KW-0732">Signal</keyword>
<proteinExistence type="predicted"/>
<dbReference type="EMBL" id="JACOZA010000055">
    <property type="protein sequence ID" value="MBI2096928.1"/>
    <property type="molecule type" value="Genomic_DNA"/>
</dbReference>
<comment type="caution">
    <text evidence="2">The sequence shown here is derived from an EMBL/GenBank/DDBJ whole genome shotgun (WGS) entry which is preliminary data.</text>
</comment>
<accession>A0A931SDY1</accession>
<gene>
    <name evidence="2" type="ORF">HYT40_02115</name>
</gene>
<name>A0A931SDY1_9BACT</name>
<sequence>MKQKQMVSTILLILFSFAIVFSHLSFAQQQAPGLDALKNQLPAGGPVSDFINSLQNTGTDFSVRNTWLKVNSWFSDTTGGTNLTDVLKFAGNLLIGFFLFS</sequence>
<feature type="chain" id="PRO_5037555353" evidence="1">
    <location>
        <begin position="28"/>
        <end position="101"/>
    </location>
</feature>
<evidence type="ECO:0000313" key="2">
    <source>
        <dbReference type="EMBL" id="MBI2096928.1"/>
    </source>
</evidence>
<organism evidence="2 3">
    <name type="scientific">Candidatus Sungiibacteriota bacterium</name>
    <dbReference type="NCBI Taxonomy" id="2750080"/>
    <lineage>
        <taxon>Bacteria</taxon>
        <taxon>Candidatus Sungiibacteriota</taxon>
    </lineage>
</organism>
<dbReference type="AlphaFoldDB" id="A0A931SDY1"/>
<evidence type="ECO:0000256" key="1">
    <source>
        <dbReference type="SAM" id="SignalP"/>
    </source>
</evidence>
<protein>
    <submittedName>
        <fullName evidence="2">Uncharacterized protein</fullName>
    </submittedName>
</protein>
<reference evidence="2" key="1">
    <citation type="submission" date="2020-07" db="EMBL/GenBank/DDBJ databases">
        <title>Huge and variable diversity of episymbiotic CPR bacteria and DPANN archaea in groundwater ecosystems.</title>
        <authorList>
            <person name="He C.Y."/>
            <person name="Keren R."/>
            <person name="Whittaker M."/>
            <person name="Farag I.F."/>
            <person name="Doudna J."/>
            <person name="Cate J.H.D."/>
            <person name="Banfield J.F."/>
        </authorList>
    </citation>
    <scope>NUCLEOTIDE SEQUENCE</scope>
    <source>
        <strain evidence="2">NC_groundwater_193_Ag_S-0.1um_51_7</strain>
    </source>
</reference>
<dbReference type="Proteomes" id="UP000724148">
    <property type="component" value="Unassembled WGS sequence"/>
</dbReference>